<feature type="region of interest" description="Disordered" evidence="1">
    <location>
        <begin position="1"/>
        <end position="38"/>
    </location>
</feature>
<feature type="compositionally biased region" description="Polar residues" evidence="1">
    <location>
        <begin position="28"/>
        <end position="38"/>
    </location>
</feature>
<sequence length="131" mass="14557">MSTWAARLSSSVSRHDDDSGASVKYGSDKNSSVNYNNKTVSTNRSSLILSTQGQLNRSLSQAPHVLRDTNTIMINPACDDHGCCINAMSEMRGRKVNDEKNYFLREQVRLFAESHNTNYTLVPSLSLPIDC</sequence>
<dbReference type="EMBL" id="GDHC01014696">
    <property type="protein sequence ID" value="JAQ03933.1"/>
    <property type="molecule type" value="Transcribed_RNA"/>
</dbReference>
<protein>
    <submittedName>
        <fullName evidence="2">Uncharacterized protein</fullName>
    </submittedName>
</protein>
<organism evidence="2">
    <name type="scientific">Lygus hesperus</name>
    <name type="common">Western plant bug</name>
    <dbReference type="NCBI Taxonomy" id="30085"/>
    <lineage>
        <taxon>Eukaryota</taxon>
        <taxon>Metazoa</taxon>
        <taxon>Ecdysozoa</taxon>
        <taxon>Arthropoda</taxon>
        <taxon>Hexapoda</taxon>
        <taxon>Insecta</taxon>
        <taxon>Pterygota</taxon>
        <taxon>Neoptera</taxon>
        <taxon>Paraneoptera</taxon>
        <taxon>Hemiptera</taxon>
        <taxon>Heteroptera</taxon>
        <taxon>Panheteroptera</taxon>
        <taxon>Cimicomorpha</taxon>
        <taxon>Miridae</taxon>
        <taxon>Mirini</taxon>
        <taxon>Lygus</taxon>
    </lineage>
</organism>
<dbReference type="AlphaFoldDB" id="A0A146L6B5"/>
<name>A0A146L6B5_LYGHE</name>
<feature type="compositionally biased region" description="Polar residues" evidence="1">
    <location>
        <begin position="1"/>
        <end position="12"/>
    </location>
</feature>
<gene>
    <name evidence="2" type="ORF">g.11775</name>
</gene>
<reference evidence="2" key="1">
    <citation type="journal article" date="2016" name="Gigascience">
        <title>De novo construction of an expanded transcriptome assembly for the western tarnished plant bug, Lygus hesperus.</title>
        <authorList>
            <person name="Tassone E.E."/>
            <person name="Geib S.M."/>
            <person name="Hall B."/>
            <person name="Fabrick J.A."/>
            <person name="Brent C.S."/>
            <person name="Hull J.J."/>
        </authorList>
    </citation>
    <scope>NUCLEOTIDE SEQUENCE</scope>
</reference>
<accession>A0A146L6B5</accession>
<evidence type="ECO:0000256" key="1">
    <source>
        <dbReference type="SAM" id="MobiDB-lite"/>
    </source>
</evidence>
<evidence type="ECO:0000313" key="2">
    <source>
        <dbReference type="EMBL" id="JAQ03933.1"/>
    </source>
</evidence>
<proteinExistence type="predicted"/>